<evidence type="ECO:0000259" key="15">
    <source>
        <dbReference type="SMART" id="SM00831"/>
    </source>
</evidence>
<dbReference type="InterPro" id="IPR036412">
    <property type="entry name" value="HAD-like_sf"/>
</dbReference>
<dbReference type="Pfam" id="PF13246">
    <property type="entry name" value="Cation_ATPase"/>
    <property type="match status" value="1"/>
</dbReference>
<keyword evidence="11 14" id="KW-1133">Transmembrane helix</keyword>
<evidence type="ECO:0000256" key="10">
    <source>
        <dbReference type="ARBA" id="ARBA00022967"/>
    </source>
</evidence>
<feature type="domain" description="Cation-transporting P-type ATPase N-terminal" evidence="15">
    <location>
        <begin position="28"/>
        <end position="95"/>
    </location>
</feature>
<name>A0AAX4P1Y3_9CHLO</name>
<feature type="transmembrane region" description="Helical" evidence="14">
    <location>
        <begin position="931"/>
        <end position="953"/>
    </location>
</feature>
<dbReference type="InterPro" id="IPR059000">
    <property type="entry name" value="ATPase_P-type_domA"/>
</dbReference>
<dbReference type="Gene3D" id="3.40.50.1000">
    <property type="entry name" value="HAD superfamily/HAD-like"/>
    <property type="match status" value="1"/>
</dbReference>
<dbReference type="InterPro" id="IPR023299">
    <property type="entry name" value="ATPase_P-typ_cyto_dom_N"/>
</dbReference>
<keyword evidence="5 14" id="KW-0812">Transmembrane</keyword>
<evidence type="ECO:0000256" key="6">
    <source>
        <dbReference type="ARBA" id="ARBA00022741"/>
    </source>
</evidence>
<dbReference type="InterPro" id="IPR006068">
    <property type="entry name" value="ATPase_P-typ_cation-transptr_C"/>
</dbReference>
<accession>A0AAX4P1Y3</accession>
<evidence type="ECO:0000256" key="13">
    <source>
        <dbReference type="ARBA" id="ARBA00023136"/>
    </source>
</evidence>
<keyword evidence="8" id="KW-0067">ATP-binding</keyword>
<dbReference type="InterPro" id="IPR018303">
    <property type="entry name" value="ATPase_P-typ_P_site"/>
</dbReference>
<keyword evidence="12" id="KW-0406">Ion transport</keyword>
<dbReference type="Proteomes" id="UP001472866">
    <property type="component" value="Chromosome 02"/>
</dbReference>
<dbReference type="Pfam" id="PF00122">
    <property type="entry name" value="E1-E2_ATPase"/>
    <property type="match status" value="1"/>
</dbReference>
<dbReference type="EMBL" id="CP151502">
    <property type="protein sequence ID" value="WZN59961.1"/>
    <property type="molecule type" value="Genomic_DNA"/>
</dbReference>
<dbReference type="SUPFAM" id="SSF56784">
    <property type="entry name" value="HAD-like"/>
    <property type="match status" value="1"/>
</dbReference>
<keyword evidence="6" id="KW-0547">Nucleotide-binding</keyword>
<dbReference type="SMART" id="SM00831">
    <property type="entry name" value="Cation_ATPase_N"/>
    <property type="match status" value="1"/>
</dbReference>
<feature type="transmembrane region" description="Helical" evidence="14">
    <location>
        <begin position="1055"/>
        <end position="1073"/>
    </location>
</feature>
<dbReference type="FunFam" id="1.20.1110.10:FF:000077">
    <property type="entry name" value="ECA1 (ER-TYPE CA2+-ATPASE 1)"/>
    <property type="match status" value="1"/>
</dbReference>
<dbReference type="NCBIfam" id="TIGR01494">
    <property type="entry name" value="ATPase_P-type"/>
    <property type="match status" value="3"/>
</dbReference>
<dbReference type="AlphaFoldDB" id="A0AAX4P1Y3"/>
<dbReference type="PRINTS" id="PR00119">
    <property type="entry name" value="CATATPASE"/>
</dbReference>
<keyword evidence="3" id="KW-0813">Transport</keyword>
<dbReference type="SUPFAM" id="SSF81653">
    <property type="entry name" value="Calcium ATPase, transduction domain A"/>
    <property type="match status" value="1"/>
</dbReference>
<evidence type="ECO:0000256" key="5">
    <source>
        <dbReference type="ARBA" id="ARBA00022692"/>
    </source>
</evidence>
<proteinExistence type="predicted"/>
<dbReference type="PROSITE" id="PS00154">
    <property type="entry name" value="ATPASE_E1_E2"/>
    <property type="match status" value="1"/>
</dbReference>
<comment type="subcellular location">
    <subcellularLocation>
        <location evidence="1">Membrane</location>
        <topology evidence="1">Multi-pass membrane protein</topology>
    </subcellularLocation>
</comment>
<dbReference type="EC" id="7.2.2.10" evidence="2"/>
<sequence>MVATSHEPVWECDAQVVAEIFVNDDGAASTRLSAAEALSTGLRSDQVERRRAKYGLNELEKPPSTPIWKLVLEQFDDTLVKVLVLAALVSFVLAISEELESIRGSHPDASVWSLLSLDSLKAFVEPGVIVLILFLNAVVGVWQESNAEKALEALQELNDASCQCLRDGSWIGDLPARELVPGDVVKLSAGDKVPADGRMIELSTQTIRIDQASLTGESVPVEKVTEALPRQRGKQASERDIQSKVNMLFAGTSVSNGGCVMVVTGTGVKTEIGKTHELIVDAQEEQEDTPLKRKLDDFGDALSKIIGIICLVVWAINYKHFLSVTLVGQDSAGAPASSGKTSFNLSLLGTGTRLLVEFDIYKCTYYFKIAVALAVAAIPEGLPAVITTCLALGTRKMAKQKAIVRKLPSVETLGCTSVICSDKTGTLTSNQMSCVEVVVASSSASGGLLQRHQVSGHTYDPRGGQVIGLNRLNESWECLMRICSLCNEASVEEVEDQTDDGSEGDFNVSYKAVGSPTEAALKVLAEKIGSVAMSPGTGKLLPCNDSIHDGYEKQAVLEFNRDRKSMSVLVANKNSTKRKHKNELMVKGAPESVLARCTHFMQQDGTRVLLTKKTREEIAGVIQDMSKKALRCLAMALKDDPKALGDLSSYDSSPDHPAHGLLKDIGRYGELESKLCFVGIAGLQDPPRPEVKHSIKCCQDAGIRVIVITGDNQLTAESICRDIGIFGDDDEFLEDRSFTCSDFFSPKLSNEKRHKILTRSHASAKQSGLLFSRAEPKHKQDIIRLLKLDGNDVIAMTGDGVNDAPALALADIGIAMGIAGTEVAKEASDMVLADDNFSTIVSAVREGRAIYNNMKAFIRYMISSNVGEVASIFITAALGLPEGLIPVQLLWVNLVTDGPPATALGFNPPDPDVMTKKPRSNQDGLITPWVFFRYMVIGMYVGFATVGVFVVWYTRTSFLGIDLSQDGHTPITLHQLMNWQSCSAWDPKVFKFSDYTAGDQVYRISQDENPCDYFSSTGKAKASTLSLTVLVAIEMFNAFNALSEDMSILTVPPHVNPYLVLAAFLSFALHALILYNDTCNQVFSVVPLNWNEWLLVLVFSGPVILIDEVLKFWGRKLNKRTSKDKVD</sequence>
<organism evidence="16 17">
    <name type="scientific">Chloropicon roscoffensis</name>
    <dbReference type="NCBI Taxonomy" id="1461544"/>
    <lineage>
        <taxon>Eukaryota</taxon>
        <taxon>Viridiplantae</taxon>
        <taxon>Chlorophyta</taxon>
        <taxon>Chloropicophyceae</taxon>
        <taxon>Chloropicales</taxon>
        <taxon>Chloropicaceae</taxon>
        <taxon>Chloropicon</taxon>
    </lineage>
</organism>
<dbReference type="SFLD" id="SFLDG00002">
    <property type="entry name" value="C1.7:_P-type_atpase_like"/>
    <property type="match status" value="1"/>
</dbReference>
<dbReference type="GO" id="GO:0005388">
    <property type="term" value="F:P-type calcium transporter activity"/>
    <property type="evidence" value="ECO:0007669"/>
    <property type="project" value="UniProtKB-EC"/>
</dbReference>
<evidence type="ECO:0000256" key="4">
    <source>
        <dbReference type="ARBA" id="ARBA00022568"/>
    </source>
</evidence>
<dbReference type="FunFam" id="2.70.150.10:FF:000014">
    <property type="entry name" value="Calcium-transporting ATPase, putative"/>
    <property type="match status" value="1"/>
</dbReference>
<keyword evidence="7" id="KW-0106">Calcium</keyword>
<dbReference type="SUPFAM" id="SSF81665">
    <property type="entry name" value="Calcium ATPase, transmembrane domain M"/>
    <property type="match status" value="1"/>
</dbReference>
<dbReference type="Gene3D" id="2.70.150.10">
    <property type="entry name" value="Calcium-transporting ATPase, cytoplasmic transduction domain A"/>
    <property type="match status" value="1"/>
</dbReference>
<gene>
    <name evidence="16" type="ORF">HKI87_02g14890</name>
</gene>
<dbReference type="SFLD" id="SFLDS00003">
    <property type="entry name" value="Haloacid_Dehalogenase"/>
    <property type="match status" value="1"/>
</dbReference>
<dbReference type="InterPro" id="IPR001757">
    <property type="entry name" value="P_typ_ATPase"/>
</dbReference>
<evidence type="ECO:0000256" key="1">
    <source>
        <dbReference type="ARBA" id="ARBA00004141"/>
    </source>
</evidence>
<evidence type="ECO:0000256" key="8">
    <source>
        <dbReference type="ARBA" id="ARBA00022840"/>
    </source>
</evidence>
<evidence type="ECO:0000256" key="14">
    <source>
        <dbReference type="SAM" id="Phobius"/>
    </source>
</evidence>
<dbReference type="GO" id="GO:0005524">
    <property type="term" value="F:ATP binding"/>
    <property type="evidence" value="ECO:0007669"/>
    <property type="project" value="UniProtKB-KW"/>
</dbReference>
<keyword evidence="10" id="KW-1278">Translocase</keyword>
<evidence type="ECO:0000256" key="12">
    <source>
        <dbReference type="ARBA" id="ARBA00023065"/>
    </source>
</evidence>
<dbReference type="PANTHER" id="PTHR42861">
    <property type="entry name" value="CALCIUM-TRANSPORTING ATPASE"/>
    <property type="match status" value="1"/>
</dbReference>
<dbReference type="InterPro" id="IPR008250">
    <property type="entry name" value="ATPase_P-typ_transduc_dom_A_sf"/>
</dbReference>
<evidence type="ECO:0000313" key="17">
    <source>
        <dbReference type="Proteomes" id="UP001472866"/>
    </source>
</evidence>
<dbReference type="Gene3D" id="3.40.1110.10">
    <property type="entry name" value="Calcium-transporting ATPase, cytoplasmic domain N"/>
    <property type="match status" value="1"/>
</dbReference>
<dbReference type="Pfam" id="PF00690">
    <property type="entry name" value="Cation_ATPase_N"/>
    <property type="match status" value="1"/>
</dbReference>
<feature type="transmembrane region" description="Helical" evidence="14">
    <location>
        <begin position="1093"/>
        <end position="1113"/>
    </location>
</feature>
<dbReference type="SUPFAM" id="SSF81660">
    <property type="entry name" value="Metal cation-transporting ATPase, ATP-binding domain N"/>
    <property type="match status" value="1"/>
</dbReference>
<evidence type="ECO:0000256" key="2">
    <source>
        <dbReference type="ARBA" id="ARBA00012790"/>
    </source>
</evidence>
<dbReference type="InterPro" id="IPR023214">
    <property type="entry name" value="HAD_sf"/>
</dbReference>
<keyword evidence="9" id="KW-0460">Magnesium</keyword>
<evidence type="ECO:0000313" key="16">
    <source>
        <dbReference type="EMBL" id="WZN59961.1"/>
    </source>
</evidence>
<evidence type="ECO:0000256" key="11">
    <source>
        <dbReference type="ARBA" id="ARBA00022989"/>
    </source>
</evidence>
<evidence type="ECO:0000256" key="7">
    <source>
        <dbReference type="ARBA" id="ARBA00022837"/>
    </source>
</evidence>
<dbReference type="InterPro" id="IPR044492">
    <property type="entry name" value="P_typ_ATPase_HD_dom"/>
</dbReference>
<dbReference type="GO" id="GO:0016887">
    <property type="term" value="F:ATP hydrolysis activity"/>
    <property type="evidence" value="ECO:0007669"/>
    <property type="project" value="InterPro"/>
</dbReference>
<evidence type="ECO:0000256" key="3">
    <source>
        <dbReference type="ARBA" id="ARBA00022448"/>
    </source>
</evidence>
<dbReference type="Pfam" id="PF00689">
    <property type="entry name" value="Cation_ATPase_C"/>
    <property type="match status" value="1"/>
</dbReference>
<keyword evidence="17" id="KW-1185">Reference proteome</keyword>
<keyword evidence="4" id="KW-0109">Calcium transport</keyword>
<dbReference type="Pfam" id="PF08282">
    <property type="entry name" value="Hydrolase_3"/>
    <property type="match status" value="1"/>
</dbReference>
<evidence type="ECO:0000256" key="9">
    <source>
        <dbReference type="ARBA" id="ARBA00022842"/>
    </source>
</evidence>
<dbReference type="GO" id="GO:0016020">
    <property type="term" value="C:membrane"/>
    <property type="evidence" value="ECO:0007669"/>
    <property type="project" value="UniProtKB-SubCell"/>
</dbReference>
<protein>
    <recommendedName>
        <fullName evidence="2">P-type Ca(2+) transporter</fullName>
        <ecNumber evidence="2">7.2.2.10</ecNumber>
    </recommendedName>
</protein>
<dbReference type="InterPro" id="IPR004014">
    <property type="entry name" value="ATPase_P-typ_cation-transptr_N"/>
</dbReference>
<dbReference type="SFLD" id="SFLDF00027">
    <property type="entry name" value="p-type_atpase"/>
    <property type="match status" value="1"/>
</dbReference>
<dbReference type="Gene3D" id="1.20.1110.10">
    <property type="entry name" value="Calcium-transporting ATPase, transmembrane domain"/>
    <property type="match status" value="1"/>
</dbReference>
<reference evidence="16 17" key="1">
    <citation type="submission" date="2024-03" db="EMBL/GenBank/DDBJ databases">
        <title>Complete genome sequence of the green alga Chloropicon roscoffensis RCC1871.</title>
        <authorList>
            <person name="Lemieux C."/>
            <person name="Pombert J.-F."/>
            <person name="Otis C."/>
            <person name="Turmel M."/>
        </authorList>
    </citation>
    <scope>NUCLEOTIDE SEQUENCE [LARGE SCALE GENOMIC DNA]</scope>
    <source>
        <strain evidence="16 17">RCC1871</strain>
    </source>
</reference>
<keyword evidence="13 14" id="KW-0472">Membrane</keyword>
<dbReference type="InterPro" id="IPR023298">
    <property type="entry name" value="ATPase_P-typ_TM_dom_sf"/>
</dbReference>